<evidence type="ECO:0000313" key="2">
    <source>
        <dbReference type="EMBL" id="RDI49257.1"/>
    </source>
</evidence>
<dbReference type="Proteomes" id="UP000255355">
    <property type="component" value="Unassembled WGS sequence"/>
</dbReference>
<keyword evidence="1" id="KW-0732">Signal</keyword>
<comment type="caution">
    <text evidence="2">The sequence shown here is derived from an EMBL/GenBank/DDBJ whole genome shotgun (WGS) entry which is preliminary data.</text>
</comment>
<gene>
    <name evidence="2" type="ORF">DFR68_107385</name>
</gene>
<protein>
    <submittedName>
        <fullName evidence="2">Uncharacterized protein</fullName>
    </submittedName>
</protein>
<dbReference type="EMBL" id="QQAZ01000007">
    <property type="protein sequence ID" value="RDI49257.1"/>
    <property type="molecule type" value="Genomic_DNA"/>
</dbReference>
<evidence type="ECO:0000256" key="1">
    <source>
        <dbReference type="SAM" id="SignalP"/>
    </source>
</evidence>
<reference evidence="2 3" key="1">
    <citation type="submission" date="2018-07" db="EMBL/GenBank/DDBJ databases">
        <title>Genomic Encyclopedia of Type Strains, Phase IV (KMG-IV): sequencing the most valuable type-strain genomes for metagenomic binning, comparative biology and taxonomic classification.</title>
        <authorList>
            <person name="Goeker M."/>
        </authorList>
    </citation>
    <scope>NUCLEOTIDE SEQUENCE [LARGE SCALE GENOMIC DNA]</scope>
    <source>
        <strain evidence="2 3">DSM 44952</strain>
    </source>
</reference>
<dbReference type="OrthoDB" id="4559928at2"/>
<accession>A0A370H2I7</accession>
<feature type="signal peptide" evidence="1">
    <location>
        <begin position="1"/>
        <end position="25"/>
    </location>
</feature>
<dbReference type="AlphaFoldDB" id="A0A370H2I7"/>
<keyword evidence="3" id="KW-1185">Reference proteome</keyword>
<proteinExistence type="predicted"/>
<evidence type="ECO:0000313" key="3">
    <source>
        <dbReference type="Proteomes" id="UP000255355"/>
    </source>
</evidence>
<feature type="chain" id="PRO_5016843419" evidence="1">
    <location>
        <begin position="26"/>
        <end position="120"/>
    </location>
</feature>
<dbReference type="RefSeq" id="WP_068014091.1">
    <property type="nucleotide sequence ID" value="NZ_QQAZ01000007.1"/>
</dbReference>
<organism evidence="2 3">
    <name type="scientific">Nocardia mexicana</name>
    <dbReference type="NCBI Taxonomy" id="279262"/>
    <lineage>
        <taxon>Bacteria</taxon>
        <taxon>Bacillati</taxon>
        <taxon>Actinomycetota</taxon>
        <taxon>Actinomycetes</taxon>
        <taxon>Mycobacteriales</taxon>
        <taxon>Nocardiaceae</taxon>
        <taxon>Nocardia</taxon>
    </lineage>
</organism>
<sequence length="120" mass="12795">MMKRTVAAATAAVAASLFTFGQSWAQESESQFQVSENVTVVANVANPADNTCYPAVISAEGPRTVYWNNATPFYATIYARGGDGPECGGQVYERLRPGQVSGVPNTLHGAVIDVRFSSFQ</sequence>
<name>A0A370H2I7_9NOCA</name>